<reference evidence="5" key="1">
    <citation type="journal article" date="2019" name="Int. J. Syst. Evol. Microbiol.">
        <title>The Global Catalogue of Microorganisms (GCM) 10K type strain sequencing project: providing services to taxonomists for standard genome sequencing and annotation.</title>
        <authorList>
            <consortium name="The Broad Institute Genomics Platform"/>
            <consortium name="The Broad Institute Genome Sequencing Center for Infectious Disease"/>
            <person name="Wu L."/>
            <person name="Ma J."/>
        </authorList>
    </citation>
    <scope>NUCLEOTIDE SEQUENCE [LARGE SCALE GENOMIC DNA]</scope>
    <source>
        <strain evidence="5">CECT 7131</strain>
    </source>
</reference>
<dbReference type="PANTHER" id="PTHR16943">
    <property type="entry name" value="2-METHYLCITRATE DEHYDRATASE-RELATED"/>
    <property type="match status" value="1"/>
</dbReference>
<dbReference type="Pfam" id="PF19305">
    <property type="entry name" value="MmgE_PrpD_C"/>
    <property type="match status" value="1"/>
</dbReference>
<evidence type="ECO:0000313" key="5">
    <source>
        <dbReference type="Proteomes" id="UP001529369"/>
    </source>
</evidence>
<dbReference type="SUPFAM" id="SSF103378">
    <property type="entry name" value="2-methylcitrate dehydratase PrpD"/>
    <property type="match status" value="1"/>
</dbReference>
<comment type="caution">
    <text evidence="4">The sequence shown here is derived from an EMBL/GenBank/DDBJ whole genome shotgun (WGS) entry which is preliminary data.</text>
</comment>
<dbReference type="Pfam" id="PF03972">
    <property type="entry name" value="MmgE_PrpD_N"/>
    <property type="match status" value="1"/>
</dbReference>
<feature type="domain" description="MmgE/PrpD N-terminal" evidence="2">
    <location>
        <begin position="35"/>
        <end position="245"/>
    </location>
</feature>
<dbReference type="InterPro" id="IPR045337">
    <property type="entry name" value="MmgE_PrpD_C"/>
</dbReference>
<comment type="similarity">
    <text evidence="1">Belongs to the PrpD family.</text>
</comment>
<evidence type="ECO:0000259" key="3">
    <source>
        <dbReference type="Pfam" id="PF19305"/>
    </source>
</evidence>
<dbReference type="EMBL" id="JAUFPN010000107">
    <property type="protein sequence ID" value="MDN3564516.1"/>
    <property type="molecule type" value="Genomic_DNA"/>
</dbReference>
<name>A0ABT8A496_9PROT</name>
<gene>
    <name evidence="4" type="ORF">QWZ14_09085</name>
</gene>
<sequence length="453" mass="45798">MLGHQQEETMAAGLTERVCDLVAAPPPLSAGDRQDVLLAFADTLACAHAGWFEPVARAVAGAWRGGTAPLLDGGFAPSAEHAALITATAGHALDYDDVHLDSTSHPSVVLVPALLAMQAEGRLPAARLAPAFAIGIAVNAALGRALGFAHYRRGWHATSTIGPLAGAAALAHLLALDRLATRQALALAAAQSGGLQRNFGAMAKPAQAGFAAAAAVRAATLAQAGLTADADVFAVGGFLDLYGGDAGATARGAAVALDARPGSIARKLYPCCYATHRLVAAALDARAPLNAPPPAEAALTLFVPAGGLQPLRDSLPRTGLEAKFSAEYTVAVAFWQGSLGLADFEDAAVARPEAAARMARVRVIEEPVPADGAQGLEHGTARLAVTLEGREIARGEAGPIPGSPARPATQAEMQAKIADCLARHAAAGGRPLAPAAFLARLEAMLAPAAAQAA</sequence>
<dbReference type="Gene3D" id="3.30.1330.120">
    <property type="entry name" value="2-methylcitrate dehydratase PrpD"/>
    <property type="match status" value="1"/>
</dbReference>
<keyword evidence="5" id="KW-1185">Reference proteome</keyword>
<dbReference type="InterPro" id="IPR042188">
    <property type="entry name" value="MmgE/PrpD_sf_2"/>
</dbReference>
<dbReference type="RefSeq" id="WP_290316315.1">
    <property type="nucleotide sequence ID" value="NZ_JAUFPN010000107.1"/>
</dbReference>
<organism evidence="4 5">
    <name type="scientific">Paeniroseomonas aquatica</name>
    <dbReference type="NCBI Taxonomy" id="373043"/>
    <lineage>
        <taxon>Bacteria</taxon>
        <taxon>Pseudomonadati</taxon>
        <taxon>Pseudomonadota</taxon>
        <taxon>Alphaproteobacteria</taxon>
        <taxon>Acetobacterales</taxon>
        <taxon>Acetobacteraceae</taxon>
        <taxon>Paeniroseomonas</taxon>
    </lineage>
</organism>
<dbReference type="Gene3D" id="1.10.4100.10">
    <property type="entry name" value="2-methylcitrate dehydratase PrpD"/>
    <property type="match status" value="1"/>
</dbReference>
<dbReference type="PANTHER" id="PTHR16943:SF8">
    <property type="entry name" value="2-METHYLCITRATE DEHYDRATASE"/>
    <property type="match status" value="1"/>
</dbReference>
<protein>
    <submittedName>
        <fullName evidence="4">MmgE/PrpD family protein</fullName>
    </submittedName>
</protein>
<dbReference type="InterPro" id="IPR042183">
    <property type="entry name" value="MmgE/PrpD_sf_1"/>
</dbReference>
<dbReference type="InterPro" id="IPR045336">
    <property type="entry name" value="MmgE_PrpD_N"/>
</dbReference>
<evidence type="ECO:0000313" key="4">
    <source>
        <dbReference type="EMBL" id="MDN3564516.1"/>
    </source>
</evidence>
<proteinExistence type="inferred from homology"/>
<dbReference type="InterPro" id="IPR036148">
    <property type="entry name" value="MmgE/PrpD_sf"/>
</dbReference>
<evidence type="ECO:0000259" key="2">
    <source>
        <dbReference type="Pfam" id="PF03972"/>
    </source>
</evidence>
<dbReference type="Proteomes" id="UP001529369">
    <property type="component" value="Unassembled WGS sequence"/>
</dbReference>
<feature type="domain" description="MmgE/PrpD C-terminal" evidence="3">
    <location>
        <begin position="269"/>
        <end position="426"/>
    </location>
</feature>
<accession>A0ABT8A496</accession>
<dbReference type="InterPro" id="IPR005656">
    <property type="entry name" value="MmgE_PrpD"/>
</dbReference>
<evidence type="ECO:0000256" key="1">
    <source>
        <dbReference type="ARBA" id="ARBA00006174"/>
    </source>
</evidence>